<evidence type="ECO:0000256" key="2">
    <source>
        <dbReference type="SAM" id="MobiDB-lite"/>
    </source>
</evidence>
<proteinExistence type="predicted"/>
<evidence type="ECO:0000259" key="4">
    <source>
        <dbReference type="Pfam" id="PF11611"/>
    </source>
</evidence>
<dbReference type="InterPro" id="IPR029050">
    <property type="entry name" value="Immunoprotect_excell_Ig-like"/>
</dbReference>
<dbReference type="Proteomes" id="UP001501509">
    <property type="component" value="Unassembled WGS sequence"/>
</dbReference>
<protein>
    <recommendedName>
        <fullName evidence="4">DUF4352 domain-containing protein</fullName>
    </recommendedName>
</protein>
<evidence type="ECO:0000256" key="1">
    <source>
        <dbReference type="ARBA" id="ARBA00022729"/>
    </source>
</evidence>
<dbReference type="PROSITE" id="PS51257">
    <property type="entry name" value="PROKAR_LIPOPROTEIN"/>
    <property type="match status" value="1"/>
</dbReference>
<evidence type="ECO:0000256" key="3">
    <source>
        <dbReference type="SAM" id="SignalP"/>
    </source>
</evidence>
<keyword evidence="6" id="KW-1185">Reference proteome</keyword>
<evidence type="ECO:0000313" key="6">
    <source>
        <dbReference type="Proteomes" id="UP001501509"/>
    </source>
</evidence>
<dbReference type="Pfam" id="PF11611">
    <property type="entry name" value="DUF4352"/>
    <property type="match status" value="1"/>
</dbReference>
<gene>
    <name evidence="5" type="ORF">GCM10010411_21700</name>
</gene>
<dbReference type="EMBL" id="BAAATD010000002">
    <property type="protein sequence ID" value="GAA2588480.1"/>
    <property type="molecule type" value="Genomic_DNA"/>
</dbReference>
<sequence>MSARRLVAGLALASIALTGTACEGSSGSTSKPSKGSKSKTSAKGKTGKAGKQTAKIGQEARDGKFAFTVTKVKPGVRKVGSGILAEKPQGEFVLVAVTVKNIGDEAQMFIDSEQKGVDSGGKEYTPSTEAGVVLNDKTQAFLSDINPGNSVKGLLAFDVPKGTRLTSLELHDSAFSGGVTVSLAP</sequence>
<dbReference type="InterPro" id="IPR029051">
    <property type="entry name" value="DUF4352"/>
</dbReference>
<evidence type="ECO:0000313" key="5">
    <source>
        <dbReference type="EMBL" id="GAA2588480.1"/>
    </source>
</evidence>
<dbReference type="Gene3D" id="2.60.40.1240">
    <property type="match status" value="1"/>
</dbReference>
<feature type="compositionally biased region" description="Basic residues" evidence="2">
    <location>
        <begin position="34"/>
        <end position="48"/>
    </location>
</feature>
<organism evidence="5 6">
    <name type="scientific">Actinomadura fulvescens</name>
    <dbReference type="NCBI Taxonomy" id="46160"/>
    <lineage>
        <taxon>Bacteria</taxon>
        <taxon>Bacillati</taxon>
        <taxon>Actinomycetota</taxon>
        <taxon>Actinomycetes</taxon>
        <taxon>Streptosporangiales</taxon>
        <taxon>Thermomonosporaceae</taxon>
        <taxon>Actinomadura</taxon>
    </lineage>
</organism>
<feature type="region of interest" description="Disordered" evidence="2">
    <location>
        <begin position="20"/>
        <end position="57"/>
    </location>
</feature>
<dbReference type="RefSeq" id="WP_344540151.1">
    <property type="nucleotide sequence ID" value="NZ_BAAATD010000002.1"/>
</dbReference>
<feature type="compositionally biased region" description="Low complexity" evidence="2">
    <location>
        <begin position="24"/>
        <end position="33"/>
    </location>
</feature>
<comment type="caution">
    <text evidence="5">The sequence shown here is derived from an EMBL/GenBank/DDBJ whole genome shotgun (WGS) entry which is preliminary data.</text>
</comment>
<feature type="chain" id="PRO_5046771017" description="DUF4352 domain-containing protein" evidence="3">
    <location>
        <begin position="22"/>
        <end position="185"/>
    </location>
</feature>
<feature type="signal peptide" evidence="3">
    <location>
        <begin position="1"/>
        <end position="21"/>
    </location>
</feature>
<feature type="domain" description="DUF4352" evidence="4">
    <location>
        <begin position="55"/>
        <end position="178"/>
    </location>
</feature>
<reference evidence="6" key="1">
    <citation type="journal article" date="2019" name="Int. J. Syst. Evol. Microbiol.">
        <title>The Global Catalogue of Microorganisms (GCM) 10K type strain sequencing project: providing services to taxonomists for standard genome sequencing and annotation.</title>
        <authorList>
            <consortium name="The Broad Institute Genomics Platform"/>
            <consortium name="The Broad Institute Genome Sequencing Center for Infectious Disease"/>
            <person name="Wu L."/>
            <person name="Ma J."/>
        </authorList>
    </citation>
    <scope>NUCLEOTIDE SEQUENCE [LARGE SCALE GENOMIC DNA]</scope>
    <source>
        <strain evidence="6">JCM 6833</strain>
    </source>
</reference>
<accession>A0ABP6BWD7</accession>
<name>A0ABP6BWD7_9ACTN</name>
<keyword evidence="1 3" id="KW-0732">Signal</keyword>